<feature type="transmembrane region" description="Helical" evidence="1">
    <location>
        <begin position="20"/>
        <end position="46"/>
    </location>
</feature>
<dbReference type="EMBL" id="FUEG01000016">
    <property type="protein sequence ID" value="SJL12286.1"/>
    <property type="molecule type" value="Genomic_DNA"/>
</dbReference>
<dbReference type="AlphaFoldDB" id="A0A284RU38"/>
<sequence length="151" mass="16888">MSSESESEPGSNSSHSTHLGMSWEIAVVSVCVVVVIALVATTIFHFRRKARRERQMQLDAEQGQAGHEMDPETSSKIRLDSDLTKTIFSHYQRPRKGLQDTPVMIIMLKNLRAIIGTIGSKSIISALAYIFTGLVNALLYHHHDVPRTLLY</sequence>
<protein>
    <submittedName>
        <fullName evidence="2">Uncharacterized protein</fullName>
    </submittedName>
</protein>
<name>A0A284RU38_ARMOS</name>
<keyword evidence="1" id="KW-0812">Transmembrane</keyword>
<keyword evidence="1" id="KW-0472">Membrane</keyword>
<reference evidence="3" key="1">
    <citation type="journal article" date="2017" name="Nat. Ecol. Evol.">
        <title>Genome expansion and lineage-specific genetic innovations in the forest pathogenic fungi Armillaria.</title>
        <authorList>
            <person name="Sipos G."/>
            <person name="Prasanna A.N."/>
            <person name="Walter M.C."/>
            <person name="O'Connor E."/>
            <person name="Balint B."/>
            <person name="Krizsan K."/>
            <person name="Kiss B."/>
            <person name="Hess J."/>
            <person name="Varga T."/>
            <person name="Slot J."/>
            <person name="Riley R."/>
            <person name="Boka B."/>
            <person name="Rigling D."/>
            <person name="Barry K."/>
            <person name="Lee J."/>
            <person name="Mihaltcheva S."/>
            <person name="LaButti K."/>
            <person name="Lipzen A."/>
            <person name="Waldron R."/>
            <person name="Moloney N.M."/>
            <person name="Sperisen C."/>
            <person name="Kredics L."/>
            <person name="Vagvoelgyi C."/>
            <person name="Patrignani A."/>
            <person name="Fitzpatrick D."/>
            <person name="Nagy I."/>
            <person name="Doyle S."/>
            <person name="Anderson J.B."/>
            <person name="Grigoriev I.V."/>
            <person name="Gueldener U."/>
            <person name="Muensterkoetter M."/>
            <person name="Nagy L.G."/>
        </authorList>
    </citation>
    <scope>NUCLEOTIDE SEQUENCE [LARGE SCALE GENOMIC DNA]</scope>
    <source>
        <strain evidence="3">C18/9</strain>
    </source>
</reference>
<evidence type="ECO:0000313" key="2">
    <source>
        <dbReference type="EMBL" id="SJL12286.1"/>
    </source>
</evidence>
<organism evidence="2 3">
    <name type="scientific">Armillaria ostoyae</name>
    <name type="common">Armillaria root rot fungus</name>
    <dbReference type="NCBI Taxonomy" id="47428"/>
    <lineage>
        <taxon>Eukaryota</taxon>
        <taxon>Fungi</taxon>
        <taxon>Dikarya</taxon>
        <taxon>Basidiomycota</taxon>
        <taxon>Agaricomycotina</taxon>
        <taxon>Agaricomycetes</taxon>
        <taxon>Agaricomycetidae</taxon>
        <taxon>Agaricales</taxon>
        <taxon>Marasmiineae</taxon>
        <taxon>Physalacriaceae</taxon>
        <taxon>Armillaria</taxon>
    </lineage>
</organism>
<accession>A0A284RU38</accession>
<keyword evidence="1" id="KW-1133">Transmembrane helix</keyword>
<dbReference type="OrthoDB" id="3029798at2759"/>
<evidence type="ECO:0000313" key="3">
    <source>
        <dbReference type="Proteomes" id="UP000219338"/>
    </source>
</evidence>
<dbReference type="Proteomes" id="UP000219338">
    <property type="component" value="Unassembled WGS sequence"/>
</dbReference>
<proteinExistence type="predicted"/>
<evidence type="ECO:0000256" key="1">
    <source>
        <dbReference type="SAM" id="Phobius"/>
    </source>
</evidence>
<gene>
    <name evidence="2" type="ORF">ARMOST_15709</name>
</gene>
<keyword evidence="3" id="KW-1185">Reference proteome</keyword>
<feature type="transmembrane region" description="Helical" evidence="1">
    <location>
        <begin position="122"/>
        <end position="141"/>
    </location>
</feature>